<name>A0ACB8EX46_9SAUR</name>
<protein>
    <submittedName>
        <fullName evidence="1">Uncharacterized protein</fullName>
    </submittedName>
</protein>
<evidence type="ECO:0000313" key="2">
    <source>
        <dbReference type="Proteomes" id="UP000827872"/>
    </source>
</evidence>
<gene>
    <name evidence="1" type="ORF">K3G42_015022</name>
</gene>
<organism evidence="1 2">
    <name type="scientific">Sphaerodactylus townsendi</name>
    <dbReference type="NCBI Taxonomy" id="933632"/>
    <lineage>
        <taxon>Eukaryota</taxon>
        <taxon>Metazoa</taxon>
        <taxon>Chordata</taxon>
        <taxon>Craniata</taxon>
        <taxon>Vertebrata</taxon>
        <taxon>Euteleostomi</taxon>
        <taxon>Lepidosauria</taxon>
        <taxon>Squamata</taxon>
        <taxon>Bifurcata</taxon>
        <taxon>Gekkota</taxon>
        <taxon>Sphaerodactylidae</taxon>
        <taxon>Sphaerodactylus</taxon>
    </lineage>
</organism>
<dbReference type="EMBL" id="CM037628">
    <property type="protein sequence ID" value="KAH7997361.1"/>
    <property type="molecule type" value="Genomic_DNA"/>
</dbReference>
<comment type="caution">
    <text evidence="1">The sequence shown here is derived from an EMBL/GenBank/DDBJ whole genome shotgun (WGS) entry which is preliminary data.</text>
</comment>
<reference evidence="1" key="1">
    <citation type="submission" date="2021-08" db="EMBL/GenBank/DDBJ databases">
        <title>The first chromosome-level gecko genome reveals the dynamic sex chromosomes of Neotropical dwarf geckos (Sphaerodactylidae: Sphaerodactylus).</title>
        <authorList>
            <person name="Pinto B.J."/>
            <person name="Keating S.E."/>
            <person name="Gamble T."/>
        </authorList>
    </citation>
    <scope>NUCLEOTIDE SEQUENCE</scope>
    <source>
        <strain evidence="1">TG3544</strain>
    </source>
</reference>
<sequence>MVSQSIWLGSLCADWTGACSARLRSTGAGDARNQRWELNQRLQLLVTRITPAQLHVLKSLCVKQAAEQEISSYLWIKSWNTGSSSLQGICSLLPALFSSPNTLLAWAEPTDTDGATVRMTGGQILLIEVF</sequence>
<keyword evidence="2" id="KW-1185">Reference proteome</keyword>
<proteinExistence type="predicted"/>
<accession>A0ACB8EX46</accession>
<evidence type="ECO:0000313" key="1">
    <source>
        <dbReference type="EMBL" id="KAH7997361.1"/>
    </source>
</evidence>
<dbReference type="Proteomes" id="UP000827872">
    <property type="component" value="Linkage Group LG15"/>
</dbReference>